<protein>
    <submittedName>
        <fullName evidence="2">Putative secreted protein</fullName>
    </submittedName>
</protein>
<proteinExistence type="predicted"/>
<name>A0A2M4CCM2_9DIPT</name>
<evidence type="ECO:0000256" key="1">
    <source>
        <dbReference type="SAM" id="SignalP"/>
    </source>
</evidence>
<reference evidence="2" key="1">
    <citation type="submission" date="2018-01" db="EMBL/GenBank/DDBJ databases">
        <title>An insight into the sialome of Amazonian anophelines.</title>
        <authorList>
            <person name="Ribeiro J.M."/>
            <person name="Scarpassa V."/>
            <person name="Calvo E."/>
        </authorList>
    </citation>
    <scope>NUCLEOTIDE SEQUENCE</scope>
    <source>
        <tissue evidence="2">Salivary glands</tissue>
    </source>
</reference>
<sequence length="77" mass="9217">MFWCFFMFLYSLLGFLLLTPSSPQDTHTRDTLWMYLKKKRMEKENGGGKSFENRVSRRLLGQSAVENPRERVMLYCE</sequence>
<dbReference type="AlphaFoldDB" id="A0A2M4CCM2"/>
<keyword evidence="1" id="KW-0732">Signal</keyword>
<organism evidence="2">
    <name type="scientific">Anopheles marajoara</name>
    <dbReference type="NCBI Taxonomy" id="58244"/>
    <lineage>
        <taxon>Eukaryota</taxon>
        <taxon>Metazoa</taxon>
        <taxon>Ecdysozoa</taxon>
        <taxon>Arthropoda</taxon>
        <taxon>Hexapoda</taxon>
        <taxon>Insecta</taxon>
        <taxon>Pterygota</taxon>
        <taxon>Neoptera</taxon>
        <taxon>Endopterygota</taxon>
        <taxon>Diptera</taxon>
        <taxon>Nematocera</taxon>
        <taxon>Culicoidea</taxon>
        <taxon>Culicidae</taxon>
        <taxon>Anophelinae</taxon>
        <taxon>Anopheles</taxon>
    </lineage>
</organism>
<accession>A0A2M4CCM2</accession>
<evidence type="ECO:0000313" key="2">
    <source>
        <dbReference type="EMBL" id="MBW62975.1"/>
    </source>
</evidence>
<feature type="chain" id="PRO_5014663080" evidence="1">
    <location>
        <begin position="24"/>
        <end position="77"/>
    </location>
</feature>
<dbReference type="EMBL" id="GGFJ01013834">
    <property type="protein sequence ID" value="MBW62975.1"/>
    <property type="molecule type" value="Transcribed_RNA"/>
</dbReference>
<feature type="signal peptide" evidence="1">
    <location>
        <begin position="1"/>
        <end position="23"/>
    </location>
</feature>